<sequence length="267" mass="30044">MSLLKKTLSSFGIGAAKVDPILQQDVLYPGQTVAIHIHVYGGAHEQQIERIELKLRCRYIAESLSETDADVIPLVQRSTETYTLANWSLQEPFMLSSGEEKNIQAQITVPWNTPVTIGDAKVWLETSLGDSEQSDVQDNQAVTIRPDSLLDGIFGRLEAKGLRLRQAECEAMDGIAFPFVQEFELIPTDGPYHGLVRELEIITYRDQNTLQVWLDVDRPQRGEQTMLAREVEMGNYRTHLTFSNASLPEDAAQQILTVLDQCELEVE</sequence>
<protein>
    <submittedName>
        <fullName evidence="1">Sporulation protein</fullName>
    </submittedName>
</protein>
<keyword evidence="2" id="KW-1185">Reference proteome</keyword>
<comment type="caution">
    <text evidence="1">The sequence shown here is derived from an EMBL/GenBank/DDBJ whole genome shotgun (WGS) entry which is preliminary data.</text>
</comment>
<name>A0ABS0GF87_9VIBR</name>
<evidence type="ECO:0000313" key="2">
    <source>
        <dbReference type="Proteomes" id="UP000597206"/>
    </source>
</evidence>
<organism evidence="1 2">
    <name type="scientific">Vibrio nitrifigilis</name>
    <dbReference type="NCBI Taxonomy" id="2789781"/>
    <lineage>
        <taxon>Bacteria</taxon>
        <taxon>Pseudomonadati</taxon>
        <taxon>Pseudomonadota</taxon>
        <taxon>Gammaproteobacteria</taxon>
        <taxon>Vibrionales</taxon>
        <taxon>Vibrionaceae</taxon>
        <taxon>Vibrio</taxon>
    </lineage>
</organism>
<reference evidence="1 2" key="1">
    <citation type="submission" date="2020-11" db="EMBL/GenBank/DDBJ databases">
        <title>Vibrio nitrifigilis sp. nov., a marine nitrogen-fixing bacterium isolated from the lagoon sediment of an islet inside an atoll.</title>
        <authorList>
            <person name="Wang L.-T."/>
            <person name="Shieh W.Y."/>
        </authorList>
    </citation>
    <scope>NUCLEOTIDE SEQUENCE [LARGE SCALE GENOMIC DNA]</scope>
    <source>
        <strain evidence="1 2">NFV-1</strain>
    </source>
</reference>
<gene>
    <name evidence="1" type="ORF">I1A42_10940</name>
</gene>
<accession>A0ABS0GF87</accession>
<proteinExistence type="predicted"/>
<evidence type="ECO:0000313" key="1">
    <source>
        <dbReference type="EMBL" id="MBF9001074.1"/>
    </source>
</evidence>
<dbReference type="PANTHER" id="PTHR40053:SF1">
    <property type="entry name" value="SPORULATION-CONTROL PROTEIN SPO0M"/>
    <property type="match status" value="1"/>
</dbReference>
<dbReference type="Pfam" id="PF07070">
    <property type="entry name" value="Spo0M"/>
    <property type="match status" value="1"/>
</dbReference>
<dbReference type="EMBL" id="JADPMR010000001">
    <property type="protein sequence ID" value="MBF9001074.1"/>
    <property type="molecule type" value="Genomic_DNA"/>
</dbReference>
<dbReference type="InterPro" id="IPR009776">
    <property type="entry name" value="Spore_0_M"/>
</dbReference>
<dbReference type="PANTHER" id="PTHR40053">
    <property type="entry name" value="SPORULATION-CONTROL PROTEIN SPO0M"/>
    <property type="match status" value="1"/>
</dbReference>
<dbReference type="RefSeq" id="WP_196123490.1">
    <property type="nucleotide sequence ID" value="NZ_JADPMR010000001.1"/>
</dbReference>
<dbReference type="Proteomes" id="UP000597206">
    <property type="component" value="Unassembled WGS sequence"/>
</dbReference>